<proteinExistence type="predicted"/>
<dbReference type="InterPro" id="IPR005495">
    <property type="entry name" value="LptG/LptF_permease"/>
</dbReference>
<feature type="transmembrane region" description="Helical" evidence="9">
    <location>
        <begin position="54"/>
        <end position="77"/>
    </location>
</feature>
<evidence type="ECO:0000256" key="6">
    <source>
        <dbReference type="ARBA" id="ARBA00022692"/>
    </source>
</evidence>
<dbReference type="GO" id="GO:0055085">
    <property type="term" value="P:transmembrane transport"/>
    <property type="evidence" value="ECO:0007669"/>
    <property type="project" value="InterPro"/>
</dbReference>
<dbReference type="InterPro" id="IPR030922">
    <property type="entry name" value="LptF"/>
</dbReference>
<keyword evidence="6 9" id="KW-0812">Transmembrane</keyword>
<feature type="transmembrane region" description="Helical" evidence="9">
    <location>
        <begin position="337"/>
        <end position="354"/>
    </location>
</feature>
<dbReference type="AlphaFoldDB" id="A0A2H9T6H0"/>
<protein>
    <recommendedName>
        <fullName evidence="2">Lipopolysaccharide export system permease protein LptF</fullName>
    </recommendedName>
</protein>
<comment type="caution">
    <text evidence="10">The sequence shown here is derived from an EMBL/GenBank/DDBJ whole genome shotgun (WGS) entry which is preliminary data.</text>
</comment>
<evidence type="ECO:0000256" key="9">
    <source>
        <dbReference type="SAM" id="Phobius"/>
    </source>
</evidence>
<feature type="transmembrane region" description="Helical" evidence="9">
    <location>
        <begin position="12"/>
        <end position="34"/>
    </location>
</feature>
<dbReference type="Pfam" id="PF03739">
    <property type="entry name" value="LptF_LptG"/>
    <property type="match status" value="1"/>
</dbReference>
<keyword evidence="4" id="KW-1003">Cell membrane</keyword>
<keyword evidence="5" id="KW-0997">Cell inner membrane</keyword>
<dbReference type="PANTHER" id="PTHR33529">
    <property type="entry name" value="SLR0882 PROTEIN-RELATED"/>
    <property type="match status" value="1"/>
</dbReference>
<evidence type="ECO:0000256" key="3">
    <source>
        <dbReference type="ARBA" id="ARBA00022448"/>
    </source>
</evidence>
<evidence type="ECO:0000256" key="4">
    <source>
        <dbReference type="ARBA" id="ARBA00022475"/>
    </source>
</evidence>
<keyword evidence="7 9" id="KW-1133">Transmembrane helix</keyword>
<name>A0A2H9T6H0_9ZZZZ</name>
<dbReference type="PANTHER" id="PTHR33529:SF7">
    <property type="entry name" value="LIPOPOLYSACCHARIDE EXPORT SYSTEM PERMEASE PROTEIN LPTF"/>
    <property type="match status" value="1"/>
</dbReference>
<dbReference type="NCBIfam" id="TIGR04407">
    <property type="entry name" value="LptF_YjgP"/>
    <property type="match status" value="1"/>
</dbReference>
<gene>
    <name evidence="10" type="primary">lptF</name>
    <name evidence="10" type="ORF">CI610_02254</name>
</gene>
<evidence type="ECO:0000256" key="1">
    <source>
        <dbReference type="ARBA" id="ARBA00004429"/>
    </source>
</evidence>
<evidence type="ECO:0000256" key="7">
    <source>
        <dbReference type="ARBA" id="ARBA00022989"/>
    </source>
</evidence>
<feature type="transmembrane region" description="Helical" evidence="9">
    <location>
        <begin position="305"/>
        <end position="325"/>
    </location>
</feature>
<keyword evidence="3" id="KW-0813">Transport</keyword>
<reference evidence="10" key="1">
    <citation type="journal article" date="2017" name="Appl. Environ. Microbiol.">
        <title>Molecular characterization of an Endozoicomonas-like organism causing infection in king scallop Pecten maximus L.</title>
        <authorList>
            <person name="Cano I."/>
            <person name="van Aerle R."/>
            <person name="Ross S."/>
            <person name="Verner-Jeffreys D.W."/>
            <person name="Paley R.K."/>
            <person name="Rimmer G."/>
            <person name="Ryder D."/>
            <person name="Hooper P."/>
            <person name="Stone D."/>
            <person name="Feist S.W."/>
        </authorList>
    </citation>
    <scope>NUCLEOTIDE SEQUENCE</scope>
</reference>
<sequence length="371" mass="41637">MPLIIFRYISKQVLQILLAVTAVVLLIIMSGRFVNYLAQAASGGLKAEILFPLIAWRIPEFLVLILPLGLFMGIILTHGQLYVDNEITVLKASGMSRYQLLGITALPGLAIMVLVAVFSLYTAPLGLQHVDRIIAEQDSLTEFDTIMPGRFQVFSGGQRMMYTESLSDDRQKMEDVFIANRNASKKQTNNISVLISDRATIEHGEKGSRYVVLHDGYRYDLIPGQQNVRMIRYGSYGLRMEDSPAKKELSKEWALPTQQLFGQTDTELIAELQWRLAVPFMVPVIILLAVPLAQVRPRQGRFVKLLPAILIYLLYVALMMAARGAVDSGTLPPVPGIWAVHIPFFLLAVFIYSYEPVKQALDRRRHVHGKA</sequence>
<feature type="transmembrane region" description="Helical" evidence="9">
    <location>
        <begin position="274"/>
        <end position="293"/>
    </location>
</feature>
<organism evidence="10">
    <name type="scientific">invertebrate metagenome</name>
    <dbReference type="NCBI Taxonomy" id="1711999"/>
    <lineage>
        <taxon>unclassified sequences</taxon>
        <taxon>metagenomes</taxon>
        <taxon>organismal metagenomes</taxon>
    </lineage>
</organism>
<accession>A0A2H9T6H0</accession>
<evidence type="ECO:0000256" key="5">
    <source>
        <dbReference type="ARBA" id="ARBA00022519"/>
    </source>
</evidence>
<evidence type="ECO:0000256" key="2">
    <source>
        <dbReference type="ARBA" id="ARBA00014213"/>
    </source>
</evidence>
<keyword evidence="8 9" id="KW-0472">Membrane</keyword>
<evidence type="ECO:0000313" key="10">
    <source>
        <dbReference type="EMBL" id="PJE78798.1"/>
    </source>
</evidence>
<dbReference type="GO" id="GO:0015920">
    <property type="term" value="P:lipopolysaccharide transport"/>
    <property type="evidence" value="ECO:0007669"/>
    <property type="project" value="TreeGrafter"/>
</dbReference>
<dbReference type="EMBL" id="NSIT01000127">
    <property type="protein sequence ID" value="PJE78798.1"/>
    <property type="molecule type" value="Genomic_DNA"/>
</dbReference>
<feature type="transmembrane region" description="Helical" evidence="9">
    <location>
        <begin position="98"/>
        <end position="121"/>
    </location>
</feature>
<comment type="subcellular location">
    <subcellularLocation>
        <location evidence="1">Cell inner membrane</location>
        <topology evidence="1">Multi-pass membrane protein</topology>
    </subcellularLocation>
</comment>
<dbReference type="GO" id="GO:0043190">
    <property type="term" value="C:ATP-binding cassette (ABC) transporter complex"/>
    <property type="evidence" value="ECO:0007669"/>
    <property type="project" value="InterPro"/>
</dbReference>
<evidence type="ECO:0000256" key="8">
    <source>
        <dbReference type="ARBA" id="ARBA00023136"/>
    </source>
</evidence>